<dbReference type="GO" id="GO:0005886">
    <property type="term" value="C:plasma membrane"/>
    <property type="evidence" value="ECO:0007669"/>
    <property type="project" value="UniProtKB-SubCell"/>
</dbReference>
<keyword evidence="2" id="KW-1003">Cell membrane</keyword>
<feature type="transmembrane region" description="Helical" evidence="6">
    <location>
        <begin position="21"/>
        <end position="40"/>
    </location>
</feature>
<feature type="transmembrane region" description="Helical" evidence="6">
    <location>
        <begin position="88"/>
        <end position="108"/>
    </location>
</feature>
<dbReference type="AlphaFoldDB" id="S3IA75"/>
<dbReference type="Proteomes" id="UP000014411">
    <property type="component" value="Unassembled WGS sequence"/>
</dbReference>
<evidence type="ECO:0000256" key="3">
    <source>
        <dbReference type="ARBA" id="ARBA00022692"/>
    </source>
</evidence>
<organism evidence="8 9">
    <name type="scientific">Rhizobium grahamii CCGE 502</name>
    <dbReference type="NCBI Taxonomy" id="990285"/>
    <lineage>
        <taxon>Bacteria</taxon>
        <taxon>Pseudomonadati</taxon>
        <taxon>Pseudomonadota</taxon>
        <taxon>Alphaproteobacteria</taxon>
        <taxon>Hyphomicrobiales</taxon>
        <taxon>Rhizobiaceae</taxon>
        <taxon>Rhizobium/Agrobacterium group</taxon>
        <taxon>Rhizobium</taxon>
    </lineage>
</organism>
<feature type="transmembrane region" description="Helical" evidence="6">
    <location>
        <begin position="114"/>
        <end position="135"/>
    </location>
</feature>
<keyword evidence="9" id="KW-1185">Reference proteome</keyword>
<evidence type="ECO:0000313" key="9">
    <source>
        <dbReference type="Proteomes" id="UP000014411"/>
    </source>
</evidence>
<dbReference type="InterPro" id="IPR036259">
    <property type="entry name" value="MFS_trans_sf"/>
</dbReference>
<feature type="transmembrane region" description="Helical" evidence="6">
    <location>
        <begin position="219"/>
        <end position="241"/>
    </location>
</feature>
<evidence type="ECO:0000256" key="1">
    <source>
        <dbReference type="ARBA" id="ARBA00004651"/>
    </source>
</evidence>
<evidence type="ECO:0000256" key="5">
    <source>
        <dbReference type="ARBA" id="ARBA00023136"/>
    </source>
</evidence>
<feature type="transmembrane region" description="Helical" evidence="6">
    <location>
        <begin position="52"/>
        <end position="81"/>
    </location>
</feature>
<feature type="transmembrane region" description="Helical" evidence="6">
    <location>
        <begin position="285"/>
        <end position="303"/>
    </location>
</feature>
<evidence type="ECO:0000256" key="2">
    <source>
        <dbReference type="ARBA" id="ARBA00022475"/>
    </source>
</evidence>
<dbReference type="InterPro" id="IPR020846">
    <property type="entry name" value="MFS_dom"/>
</dbReference>
<dbReference type="Gene3D" id="1.20.1250.20">
    <property type="entry name" value="MFS general substrate transporter like domains"/>
    <property type="match status" value="1"/>
</dbReference>
<feature type="transmembrane region" description="Helical" evidence="6">
    <location>
        <begin position="309"/>
        <end position="332"/>
    </location>
</feature>
<evidence type="ECO:0000259" key="7">
    <source>
        <dbReference type="PROSITE" id="PS50850"/>
    </source>
</evidence>
<keyword evidence="3 6" id="KW-0812">Transmembrane</keyword>
<dbReference type="PANTHER" id="PTHR43124">
    <property type="entry name" value="PURINE EFFLUX PUMP PBUE"/>
    <property type="match status" value="1"/>
</dbReference>
<feature type="transmembrane region" description="Helical" evidence="6">
    <location>
        <begin position="371"/>
        <end position="392"/>
    </location>
</feature>
<dbReference type="GO" id="GO:0022857">
    <property type="term" value="F:transmembrane transporter activity"/>
    <property type="evidence" value="ECO:0007669"/>
    <property type="project" value="InterPro"/>
</dbReference>
<evidence type="ECO:0000256" key="6">
    <source>
        <dbReference type="SAM" id="Phobius"/>
    </source>
</evidence>
<reference evidence="8 9" key="1">
    <citation type="journal article" date="2012" name="J. Bacteriol.">
        <title>Genome sequence of Rhizobium grahamii CCGE502, a broad-host-range symbiont with low nodulation competitiveness in Phaseolus vulgaris.</title>
        <authorList>
            <person name="Althabegoiti M.J."/>
            <person name="Lozano L."/>
            <person name="Torres-Tejerizo G."/>
            <person name="Ormeno-Orrillo E."/>
            <person name="Rogel M.A."/>
            <person name="Gonzalez V."/>
            <person name="Martinez-Romero E."/>
        </authorList>
    </citation>
    <scope>NUCLEOTIDE SEQUENCE [LARGE SCALE GENOMIC DNA]</scope>
    <source>
        <strain evidence="8 9">CCGE 502</strain>
    </source>
</reference>
<dbReference type="STRING" id="990285.RGCCGE502_21320"/>
<dbReference type="Pfam" id="PF07690">
    <property type="entry name" value="MFS_1"/>
    <property type="match status" value="1"/>
</dbReference>
<feature type="transmembrane region" description="Helical" evidence="6">
    <location>
        <begin position="253"/>
        <end position="273"/>
    </location>
</feature>
<dbReference type="InterPro" id="IPR050189">
    <property type="entry name" value="MFS_Efflux_Transporters"/>
</dbReference>
<name>S3IA75_9HYPH</name>
<keyword evidence="5 6" id="KW-0472">Membrane</keyword>
<dbReference type="HOGENOM" id="CLU_001265_61_1_5"/>
<comment type="caution">
    <text evidence="8">The sequence shown here is derived from an EMBL/GenBank/DDBJ whole genome shotgun (WGS) entry which is preliminary data.</text>
</comment>
<sequence length="401" mass="40386">MNVKPEASAFEVESRKRDAHWPGVVSLGLGVFGLVTAEFLPASLLTPISHDLGISIGAAGQSVTMTAVIGAIAGPAVVIATSRLDRRLTLWGLTTLLIISSFLAAVAGGLATLLVARAVLGIALGGFWAMSLALAMRLVPEELMPRAMAVIMTGVSVATVCAAPVGAWVGETLGWRAAFLIAATVGAIALAVQVFALPPMPSMGGAGLGTIAGVLRRPAIRIGLATILLVVSGHFAGFTFIRPFLETVPHFGVQGISGVLLAFGIGGFLGNFIGGYLAERNTGRAIAFAATGIAATTLALAIVGAHPTIAFIATALWGFAFGALPVSVQSFVTQAASDEAESAGALMLTTFQIAISSGAAIGGLIVETQGLEGVFGFAAIAALCGSALIGVLGRSTVRAIS</sequence>
<feature type="transmembrane region" description="Helical" evidence="6">
    <location>
        <begin position="147"/>
        <end position="169"/>
    </location>
</feature>
<dbReference type="CDD" id="cd17324">
    <property type="entry name" value="MFS_NepI_like"/>
    <property type="match status" value="1"/>
</dbReference>
<feature type="transmembrane region" description="Helical" evidence="6">
    <location>
        <begin position="344"/>
        <end position="365"/>
    </location>
</feature>
<evidence type="ECO:0000256" key="4">
    <source>
        <dbReference type="ARBA" id="ARBA00022989"/>
    </source>
</evidence>
<evidence type="ECO:0000313" key="8">
    <source>
        <dbReference type="EMBL" id="EPE96163.1"/>
    </source>
</evidence>
<comment type="subcellular location">
    <subcellularLocation>
        <location evidence="1">Cell membrane</location>
        <topology evidence="1">Multi-pass membrane protein</topology>
    </subcellularLocation>
</comment>
<proteinExistence type="predicted"/>
<accession>S3IA75</accession>
<gene>
    <name evidence="8" type="ORF">RGCCGE502_21320</name>
</gene>
<protein>
    <submittedName>
        <fullName evidence="8">Putative sugar efflux transporter</fullName>
    </submittedName>
</protein>
<dbReference type="InterPro" id="IPR011701">
    <property type="entry name" value="MFS"/>
</dbReference>
<feature type="domain" description="Major facilitator superfamily (MFS) profile" evidence="7">
    <location>
        <begin position="21"/>
        <end position="397"/>
    </location>
</feature>
<dbReference type="PROSITE" id="PS50850">
    <property type="entry name" value="MFS"/>
    <property type="match status" value="1"/>
</dbReference>
<feature type="transmembrane region" description="Helical" evidence="6">
    <location>
        <begin position="175"/>
        <end position="198"/>
    </location>
</feature>
<dbReference type="EMBL" id="AEYE02000027">
    <property type="protein sequence ID" value="EPE96163.1"/>
    <property type="molecule type" value="Genomic_DNA"/>
</dbReference>
<dbReference type="SUPFAM" id="SSF103473">
    <property type="entry name" value="MFS general substrate transporter"/>
    <property type="match status" value="1"/>
</dbReference>
<dbReference type="eggNOG" id="COG2814">
    <property type="taxonomic scope" value="Bacteria"/>
</dbReference>
<dbReference type="PANTHER" id="PTHR43124:SF5">
    <property type="entry name" value="PURINE RIBONUCLEOSIDE EFFLUX PUMP NEPI"/>
    <property type="match status" value="1"/>
</dbReference>
<dbReference type="RefSeq" id="WP_016556222.1">
    <property type="nucleotide sequence ID" value="NZ_AEYE02000027.1"/>
</dbReference>
<keyword evidence="4 6" id="KW-1133">Transmembrane helix</keyword>